<evidence type="ECO:0000256" key="2">
    <source>
        <dbReference type="SAM" id="SignalP"/>
    </source>
</evidence>
<keyword evidence="4" id="KW-1185">Reference proteome</keyword>
<dbReference type="AlphaFoldDB" id="A0A7Y9QXU0"/>
<dbReference type="Proteomes" id="UP000518288">
    <property type="component" value="Unassembled WGS sequence"/>
</dbReference>
<keyword evidence="2" id="KW-0732">Signal</keyword>
<accession>A0A7Y9QXU0</accession>
<evidence type="ECO:0000313" key="4">
    <source>
        <dbReference type="Proteomes" id="UP000518288"/>
    </source>
</evidence>
<sequence>MIDMTKRRDVLVGLCALLGMGVQTVASAQAPSTAPKIAVTDLAYSERVSEYFDVTSIKAKSEEQSRLQARDGVYSSSMSGSHSSKQELDATRVTGAYSYIQQTELRNFTSDLKGMILKGAGARLVQGSQFDAGEPQPSRAEQVLREVRTGKETKLKRQPDLNDIVSRIRKGEFKGADYVLFGTVSAIEFRSEFTPIPSTQTVSYIFNLDLGADFNLINTRTLEVKAAFSSQGSGSDVKLMNANGNIVVPSRVKVIRETSQSLAEEAYGQLLEQLSLSDPNFGARARSRSSSGSPSSAPEARQPVVEPVTVFR</sequence>
<feature type="compositionally biased region" description="Low complexity" evidence="1">
    <location>
        <begin position="282"/>
        <end position="301"/>
    </location>
</feature>
<feature type="region of interest" description="Disordered" evidence="1">
    <location>
        <begin position="281"/>
        <end position="312"/>
    </location>
</feature>
<evidence type="ECO:0000313" key="3">
    <source>
        <dbReference type="EMBL" id="NYG33490.1"/>
    </source>
</evidence>
<name>A0A7Y9QXU0_9BURK</name>
<evidence type="ECO:0000256" key="1">
    <source>
        <dbReference type="SAM" id="MobiDB-lite"/>
    </source>
</evidence>
<feature type="signal peptide" evidence="2">
    <location>
        <begin position="1"/>
        <end position="28"/>
    </location>
</feature>
<dbReference type="RefSeq" id="WP_179634254.1">
    <property type="nucleotide sequence ID" value="NZ_CAXYYM010000005.1"/>
</dbReference>
<comment type="caution">
    <text evidence="3">The sequence shown here is derived from an EMBL/GenBank/DDBJ whole genome shotgun (WGS) entry which is preliminary data.</text>
</comment>
<organism evidence="3 4">
    <name type="scientific">Sphaerotilus montanus</name>
    <dbReference type="NCBI Taxonomy" id="522889"/>
    <lineage>
        <taxon>Bacteria</taxon>
        <taxon>Pseudomonadati</taxon>
        <taxon>Pseudomonadota</taxon>
        <taxon>Betaproteobacteria</taxon>
        <taxon>Burkholderiales</taxon>
        <taxon>Sphaerotilaceae</taxon>
        <taxon>Sphaerotilus</taxon>
    </lineage>
</organism>
<feature type="region of interest" description="Disordered" evidence="1">
    <location>
        <begin position="63"/>
        <end position="87"/>
    </location>
</feature>
<feature type="chain" id="PRO_5031318185" evidence="2">
    <location>
        <begin position="29"/>
        <end position="312"/>
    </location>
</feature>
<dbReference type="EMBL" id="JACCFH010000001">
    <property type="protein sequence ID" value="NYG33490.1"/>
    <property type="molecule type" value="Genomic_DNA"/>
</dbReference>
<proteinExistence type="predicted"/>
<protein>
    <submittedName>
        <fullName evidence="3">Curli biogenesis system outer membrane secretion channel CsgG</fullName>
    </submittedName>
</protein>
<reference evidence="3 4" key="1">
    <citation type="submission" date="2020-07" db="EMBL/GenBank/DDBJ databases">
        <title>Genomic Encyclopedia of Archaeal and Bacterial Type Strains, Phase II (KMG-II): from individual species to whole genera.</title>
        <authorList>
            <person name="Goeker M."/>
        </authorList>
    </citation>
    <scope>NUCLEOTIDE SEQUENCE [LARGE SCALE GENOMIC DNA]</scope>
    <source>
        <strain evidence="3 4">DSM 21226</strain>
    </source>
</reference>
<gene>
    <name evidence="3" type="ORF">BDD16_002476</name>
</gene>